<organism evidence="2 3">
    <name type="scientific">Moraxella oculi</name>
    <dbReference type="NCBI Taxonomy" id="2940516"/>
    <lineage>
        <taxon>Bacteria</taxon>
        <taxon>Pseudomonadati</taxon>
        <taxon>Pseudomonadota</taxon>
        <taxon>Gammaproteobacteria</taxon>
        <taxon>Moraxellales</taxon>
        <taxon>Moraxellaceae</taxon>
        <taxon>Moraxella</taxon>
    </lineage>
</organism>
<dbReference type="InterPro" id="IPR044876">
    <property type="entry name" value="HRDC_dom_sf"/>
</dbReference>
<gene>
    <name evidence="2" type="ORF">ACJHVH_04520</name>
</gene>
<dbReference type="PANTHER" id="PTHR47649">
    <property type="entry name" value="RIBONUCLEASE D"/>
    <property type="match status" value="1"/>
</dbReference>
<dbReference type="Proteomes" id="UP001624684">
    <property type="component" value="Unassembled WGS sequence"/>
</dbReference>
<reference evidence="2 3" key="1">
    <citation type="submission" date="2024-11" db="EMBL/GenBank/DDBJ databases">
        <title>First Report of Moraxella oculi in Brazil in an Infectious Bovine Keratoconjunctivitis Outbreak.</title>
        <authorList>
            <person name="Carvalho C.V."/>
            <person name="Domingues R."/>
            <person name="Coutinho C."/>
            <person name="Honorio N.T.B.S."/>
            <person name="Faza D.R.L.R."/>
            <person name="Carvalho W.A."/>
            <person name="Machado A.B.F."/>
            <person name="Martins M.F."/>
            <person name="Gaspar E.B."/>
        </authorList>
    </citation>
    <scope>NUCLEOTIDE SEQUENCE [LARGE SCALE GENOMIC DNA]</scope>
    <source>
        <strain evidence="2 3">2117LE</strain>
    </source>
</reference>
<dbReference type="Pfam" id="PF01612">
    <property type="entry name" value="DNA_pol_A_exo1"/>
    <property type="match status" value="1"/>
</dbReference>
<dbReference type="InterPro" id="IPR036397">
    <property type="entry name" value="RNaseH_sf"/>
</dbReference>
<dbReference type="EMBL" id="JBJJXE010000005">
    <property type="protein sequence ID" value="MFL1732261.1"/>
    <property type="molecule type" value="Genomic_DNA"/>
</dbReference>
<feature type="domain" description="HRDC" evidence="1">
    <location>
        <begin position="236"/>
        <end position="315"/>
    </location>
</feature>
<dbReference type="Gene3D" id="1.10.150.80">
    <property type="entry name" value="HRDC domain"/>
    <property type="match status" value="2"/>
</dbReference>
<dbReference type="SUPFAM" id="SSF47819">
    <property type="entry name" value="HRDC-like"/>
    <property type="match status" value="2"/>
</dbReference>
<comment type="caution">
    <text evidence="2">The sequence shown here is derived from an EMBL/GenBank/DDBJ whole genome shotgun (WGS) entry which is preliminary data.</text>
</comment>
<keyword evidence="3" id="KW-1185">Reference proteome</keyword>
<evidence type="ECO:0000313" key="2">
    <source>
        <dbReference type="EMBL" id="MFL1732261.1"/>
    </source>
</evidence>
<dbReference type="InterPro" id="IPR002121">
    <property type="entry name" value="HRDC_dom"/>
</dbReference>
<dbReference type="Gene3D" id="3.30.420.10">
    <property type="entry name" value="Ribonuclease H-like superfamily/Ribonuclease H"/>
    <property type="match status" value="1"/>
</dbReference>
<dbReference type="InterPro" id="IPR010997">
    <property type="entry name" value="HRDC-like_sf"/>
</dbReference>
<sequence>MTDLTASNEQFGFFCAHDIDCLTLDDLPTLWVHTEDELYALIDEIDSIDIVALDTEFIRRSTYHPILALLQINTGQAIYLVDAPKLDLTDLWQALIEVPMMVWYACGEDLGIFYSLAKNTPLTNVFDVQIGVAYLTGRTQMGYSQAVSEILGVKLDKGESKSDWLNRPLSPEQEIYAANDVRYLLTLYKAVKSKLEEKNTLHHAHEDSNIYAKELHDITNISDDALYLEFYTPEYNRLQIGVLKELVMWREVLARAINEPRTFIINKQAMREIIEILPDSIKLLARTTINRGSLRKYGDEIIRIIRMVKSQPQEKLPPLPPPIYRSKEKPFKNALDQAISAYGQSTNIPENLLLKGRWINDLLIMVAQDIPDDELPFGLQGYRKAWVIDTLLPILRQYKPQILAGLNLE</sequence>
<protein>
    <submittedName>
        <fullName evidence="2">Ribonuclease D</fullName>
    </submittedName>
</protein>
<name>A0ABW8UB69_9GAMM</name>
<evidence type="ECO:0000259" key="1">
    <source>
        <dbReference type="PROSITE" id="PS50967"/>
    </source>
</evidence>
<accession>A0ABW8UB69</accession>
<dbReference type="RefSeq" id="WP_407068925.1">
    <property type="nucleotide sequence ID" value="NZ_JBJJXE010000005.1"/>
</dbReference>
<dbReference type="SUPFAM" id="SSF53098">
    <property type="entry name" value="Ribonuclease H-like"/>
    <property type="match status" value="1"/>
</dbReference>
<dbReference type="InterPro" id="IPR012337">
    <property type="entry name" value="RNaseH-like_sf"/>
</dbReference>
<dbReference type="Pfam" id="PF00570">
    <property type="entry name" value="HRDC"/>
    <property type="match status" value="1"/>
</dbReference>
<dbReference type="InterPro" id="IPR002562">
    <property type="entry name" value="3'-5'_exonuclease_dom"/>
</dbReference>
<proteinExistence type="predicted"/>
<dbReference type="PROSITE" id="PS50967">
    <property type="entry name" value="HRDC"/>
    <property type="match status" value="1"/>
</dbReference>
<evidence type="ECO:0000313" key="3">
    <source>
        <dbReference type="Proteomes" id="UP001624684"/>
    </source>
</evidence>
<dbReference type="CDD" id="cd06142">
    <property type="entry name" value="RNaseD_exo"/>
    <property type="match status" value="1"/>
</dbReference>
<dbReference type="InterPro" id="IPR051086">
    <property type="entry name" value="RNase_D-like"/>
</dbReference>
<dbReference type="SMART" id="SM00474">
    <property type="entry name" value="35EXOc"/>
    <property type="match status" value="1"/>
</dbReference>
<dbReference type="PANTHER" id="PTHR47649:SF1">
    <property type="entry name" value="RIBONUCLEASE D"/>
    <property type="match status" value="1"/>
</dbReference>